<keyword evidence="7" id="KW-0539">Nucleus</keyword>
<evidence type="ECO:0000256" key="7">
    <source>
        <dbReference type="ARBA" id="ARBA00023242"/>
    </source>
</evidence>
<evidence type="ECO:0000256" key="6">
    <source>
        <dbReference type="ARBA" id="ARBA00022833"/>
    </source>
</evidence>
<comment type="similarity">
    <text evidence="2">Belongs to the MCM10 family.</text>
</comment>
<keyword evidence="5" id="KW-0863">Zinc-finger</keyword>
<evidence type="ECO:0000313" key="12">
    <source>
        <dbReference type="Proteomes" id="UP000278143"/>
    </source>
</evidence>
<evidence type="ECO:0000259" key="9">
    <source>
        <dbReference type="Pfam" id="PF09329"/>
    </source>
</evidence>
<dbReference type="Proteomes" id="UP000278143">
    <property type="component" value="Unassembled WGS sequence"/>
</dbReference>
<dbReference type="Pfam" id="PF09329">
    <property type="entry name" value="zf-primase"/>
    <property type="match status" value="1"/>
</dbReference>
<keyword evidence="12" id="KW-1185">Reference proteome</keyword>
<evidence type="ECO:0000313" key="11">
    <source>
        <dbReference type="EMBL" id="RKP26225.1"/>
    </source>
</evidence>
<dbReference type="PANTHER" id="PTHR13454:SF11">
    <property type="entry name" value="PROTEIN MCM10 HOMOLOG"/>
    <property type="match status" value="1"/>
</dbReference>
<dbReference type="GO" id="GO:0006270">
    <property type="term" value="P:DNA replication initiation"/>
    <property type="evidence" value="ECO:0007669"/>
    <property type="project" value="InterPro"/>
</dbReference>
<evidence type="ECO:0000256" key="4">
    <source>
        <dbReference type="ARBA" id="ARBA00022723"/>
    </source>
</evidence>
<reference evidence="12" key="1">
    <citation type="journal article" date="2018" name="Nat. Microbiol.">
        <title>Leveraging single-cell genomics to expand the fungal tree of life.</title>
        <authorList>
            <person name="Ahrendt S.R."/>
            <person name="Quandt C.A."/>
            <person name="Ciobanu D."/>
            <person name="Clum A."/>
            <person name="Salamov A."/>
            <person name="Andreopoulos B."/>
            <person name="Cheng J.F."/>
            <person name="Woyke T."/>
            <person name="Pelin A."/>
            <person name="Henrissat B."/>
            <person name="Reynolds N.K."/>
            <person name="Benny G.L."/>
            <person name="Smith M.E."/>
            <person name="James T.Y."/>
            <person name="Grigoriev I.V."/>
        </authorList>
    </citation>
    <scope>NUCLEOTIDE SEQUENCE [LARGE SCALE GENOMIC DNA]</scope>
    <source>
        <strain evidence="12">Benny S71-1</strain>
    </source>
</reference>
<feature type="domain" description="MCM10 OB-fold" evidence="10">
    <location>
        <begin position="69"/>
        <end position="188"/>
    </location>
</feature>
<dbReference type="InterPro" id="IPR055065">
    <property type="entry name" value="OB_MCM10"/>
</dbReference>
<keyword evidence="4" id="KW-0479">Metal-binding</keyword>
<dbReference type="InterPro" id="IPR040184">
    <property type="entry name" value="Mcm10"/>
</dbReference>
<dbReference type="GO" id="GO:0003697">
    <property type="term" value="F:single-stranded DNA binding"/>
    <property type="evidence" value="ECO:0007669"/>
    <property type="project" value="InterPro"/>
</dbReference>
<evidence type="ECO:0000259" key="10">
    <source>
        <dbReference type="Pfam" id="PF22379"/>
    </source>
</evidence>
<gene>
    <name evidence="11" type="ORF">SYNPS1DRAFT_28069</name>
</gene>
<dbReference type="Pfam" id="PF22379">
    <property type="entry name" value="OB_MCM10"/>
    <property type="match status" value="1"/>
</dbReference>
<dbReference type="GO" id="GO:0008270">
    <property type="term" value="F:zinc ion binding"/>
    <property type="evidence" value="ECO:0007669"/>
    <property type="project" value="UniProtKB-KW"/>
</dbReference>
<name>A0A4P9Z1M3_9FUNG</name>
<sequence length="320" mass="34747">MLFVGWRDNTALEEETSFAEQVPRPAPDKTQPPKNEAIVREHLLTAAQDPSVHRSDSKEAAAITMAGQFRLSHARVAASLIEECMHSSKTLTLQRLTASNYAAIESAMQPTYYGGPPKASGQGWMLVAVVAQREPVATSHDGSKSAALVLSDLKYSQCRLTLLDAALEAHWKTAPGSVVAVFNAKTHECGDKIGLAICRAEGMLKLGDSVDFGICSALKRDGGRCKAPIDRRKGAMCEWHCIEGVKRSIARRMEIAVGALLQQHNNLGGAYLQTAKATQHERKKVKLEQEKEASTSEPRKPRPKKSALAILESVKGRAAE</sequence>
<dbReference type="GO" id="GO:0003688">
    <property type="term" value="F:DNA replication origin binding"/>
    <property type="evidence" value="ECO:0007669"/>
    <property type="project" value="TreeGrafter"/>
</dbReference>
<proteinExistence type="inferred from homology"/>
<dbReference type="PANTHER" id="PTHR13454">
    <property type="entry name" value="PROTEIN MCM10 HOMOLOG"/>
    <property type="match status" value="1"/>
</dbReference>
<dbReference type="OrthoDB" id="273123at2759"/>
<dbReference type="EMBL" id="KZ989479">
    <property type="protein sequence ID" value="RKP26225.1"/>
    <property type="molecule type" value="Genomic_DNA"/>
</dbReference>
<accession>A0A4P9Z1M3</accession>
<evidence type="ECO:0000256" key="8">
    <source>
        <dbReference type="SAM" id="MobiDB-lite"/>
    </source>
</evidence>
<dbReference type="Gene3D" id="2.40.50.140">
    <property type="entry name" value="Nucleic acid-binding proteins"/>
    <property type="match status" value="1"/>
</dbReference>
<keyword evidence="6" id="KW-0862">Zinc</keyword>
<comment type="subcellular location">
    <subcellularLocation>
        <location evidence="1">Nucleus</location>
    </subcellularLocation>
</comment>
<evidence type="ECO:0000256" key="5">
    <source>
        <dbReference type="ARBA" id="ARBA00022771"/>
    </source>
</evidence>
<dbReference type="GO" id="GO:0043596">
    <property type="term" value="C:nuclear replication fork"/>
    <property type="evidence" value="ECO:0007669"/>
    <property type="project" value="TreeGrafter"/>
</dbReference>
<dbReference type="InterPro" id="IPR012340">
    <property type="entry name" value="NA-bd_OB-fold"/>
</dbReference>
<evidence type="ECO:0000256" key="3">
    <source>
        <dbReference type="ARBA" id="ARBA00022705"/>
    </source>
</evidence>
<protein>
    <submittedName>
        <fullName evidence="11">Uncharacterized protein</fullName>
    </submittedName>
</protein>
<evidence type="ECO:0000256" key="2">
    <source>
        <dbReference type="ARBA" id="ARBA00009679"/>
    </source>
</evidence>
<feature type="region of interest" description="Disordered" evidence="8">
    <location>
        <begin position="14"/>
        <end position="34"/>
    </location>
</feature>
<feature type="domain" description="Zinc finger Mcm10/DnaG-type" evidence="9">
    <location>
        <begin position="207"/>
        <end position="252"/>
    </location>
</feature>
<keyword evidence="3" id="KW-0235">DNA replication</keyword>
<dbReference type="AlphaFoldDB" id="A0A4P9Z1M3"/>
<organism evidence="11 12">
    <name type="scientific">Syncephalis pseudoplumigaleata</name>
    <dbReference type="NCBI Taxonomy" id="1712513"/>
    <lineage>
        <taxon>Eukaryota</taxon>
        <taxon>Fungi</taxon>
        <taxon>Fungi incertae sedis</taxon>
        <taxon>Zoopagomycota</taxon>
        <taxon>Zoopagomycotina</taxon>
        <taxon>Zoopagomycetes</taxon>
        <taxon>Zoopagales</taxon>
        <taxon>Piptocephalidaceae</taxon>
        <taxon>Syncephalis</taxon>
    </lineage>
</organism>
<feature type="compositionally biased region" description="Basic and acidic residues" evidence="8">
    <location>
        <begin position="286"/>
        <end position="300"/>
    </location>
</feature>
<feature type="region of interest" description="Disordered" evidence="8">
    <location>
        <begin position="280"/>
        <end position="320"/>
    </location>
</feature>
<dbReference type="InterPro" id="IPR015408">
    <property type="entry name" value="Znf_Mcm10/DnaG"/>
</dbReference>
<evidence type="ECO:0000256" key="1">
    <source>
        <dbReference type="ARBA" id="ARBA00004123"/>
    </source>
</evidence>